<proteinExistence type="predicted"/>
<dbReference type="PANTHER" id="PTHR32309">
    <property type="entry name" value="TYROSINE-PROTEIN KINASE"/>
    <property type="match status" value="1"/>
</dbReference>
<keyword evidence="3" id="KW-0808">Transferase</keyword>
<dbReference type="InterPro" id="IPR027417">
    <property type="entry name" value="P-loop_NTPase"/>
</dbReference>
<gene>
    <name evidence="3" type="ORF">N4264_16475</name>
</gene>
<organism evidence="3 4">
    <name type="scientific">Tahibacter amnicola</name>
    <dbReference type="NCBI Taxonomy" id="2976241"/>
    <lineage>
        <taxon>Bacteria</taxon>
        <taxon>Pseudomonadati</taxon>
        <taxon>Pseudomonadota</taxon>
        <taxon>Gammaproteobacteria</taxon>
        <taxon>Lysobacterales</taxon>
        <taxon>Rhodanobacteraceae</taxon>
        <taxon>Tahibacter</taxon>
    </lineage>
</organism>
<reference evidence="3" key="1">
    <citation type="submission" date="2022-09" db="EMBL/GenBank/DDBJ databases">
        <title>Tahibacter sp. nov., isolated from a fresh water.</title>
        <authorList>
            <person name="Baek J.H."/>
            <person name="Lee J.K."/>
            <person name="Kim J.M."/>
            <person name="Jeon C.O."/>
        </authorList>
    </citation>
    <scope>NUCLEOTIDE SEQUENCE</scope>
    <source>
        <strain evidence="3">W38</strain>
    </source>
</reference>
<keyword evidence="1" id="KW-0547">Nucleotide-binding</keyword>
<dbReference type="RefSeq" id="WP_261693326.1">
    <property type="nucleotide sequence ID" value="NZ_CP104694.1"/>
</dbReference>
<keyword evidence="2" id="KW-0067">ATP-binding</keyword>
<protein>
    <submittedName>
        <fullName evidence="3">CpsD/CapB family tyrosine-protein kinase</fullName>
    </submittedName>
</protein>
<dbReference type="Gene3D" id="3.40.50.300">
    <property type="entry name" value="P-loop containing nucleotide triphosphate hydrolases"/>
    <property type="match status" value="1"/>
</dbReference>
<dbReference type="Proteomes" id="UP001064632">
    <property type="component" value="Chromosome"/>
</dbReference>
<dbReference type="EMBL" id="CP104694">
    <property type="protein sequence ID" value="UXI66342.1"/>
    <property type="molecule type" value="Genomic_DNA"/>
</dbReference>
<accession>A0ABY6BEL8</accession>
<evidence type="ECO:0000256" key="2">
    <source>
        <dbReference type="ARBA" id="ARBA00022840"/>
    </source>
</evidence>
<dbReference type="PANTHER" id="PTHR32309:SF13">
    <property type="entry name" value="FERRIC ENTEROBACTIN TRANSPORT PROTEIN FEPE"/>
    <property type="match status" value="1"/>
</dbReference>
<evidence type="ECO:0000256" key="1">
    <source>
        <dbReference type="ARBA" id="ARBA00022741"/>
    </source>
</evidence>
<name>A0ABY6BEL8_9GAMM</name>
<dbReference type="GO" id="GO:0016301">
    <property type="term" value="F:kinase activity"/>
    <property type="evidence" value="ECO:0007669"/>
    <property type="project" value="UniProtKB-KW"/>
</dbReference>
<dbReference type="SUPFAM" id="SSF52540">
    <property type="entry name" value="P-loop containing nucleoside triphosphate hydrolases"/>
    <property type="match status" value="1"/>
</dbReference>
<evidence type="ECO:0000313" key="4">
    <source>
        <dbReference type="Proteomes" id="UP001064632"/>
    </source>
</evidence>
<dbReference type="CDD" id="cd05387">
    <property type="entry name" value="BY-kinase"/>
    <property type="match status" value="1"/>
</dbReference>
<keyword evidence="3" id="KW-0418">Kinase</keyword>
<keyword evidence="4" id="KW-1185">Reference proteome</keyword>
<evidence type="ECO:0000313" key="3">
    <source>
        <dbReference type="EMBL" id="UXI66342.1"/>
    </source>
</evidence>
<sequence length="237" mass="25061">MKDALARRETLPVVADSAVAPFTPAQLEERRIVRHDMADPRQADAFRDLRTQLLARANGAGVVTLVAPVSRGSGGSYVAVNLAAAMVFDETRTAILVDCNLRSPVLHDRLGVTADRGGLVDYLEGRITTPETILYGTGVPRLMLVPAGGRREASGDLLGSQRMRQLLHALRTIGNGAPIVLDAAAVSSAPDGRIVSELAELSVLVARYGRDSGSAVRETAAVLDPAHLAGVVFNRVP</sequence>
<dbReference type="InterPro" id="IPR050445">
    <property type="entry name" value="Bact_polysacc_biosynth/exp"/>
</dbReference>
<dbReference type="InterPro" id="IPR005702">
    <property type="entry name" value="Wzc-like_C"/>
</dbReference>